<dbReference type="AlphaFoldDB" id="A0A225EFF4"/>
<keyword evidence="2" id="KW-1185">Reference proteome</keyword>
<dbReference type="Proteomes" id="UP000214646">
    <property type="component" value="Unassembled WGS sequence"/>
</dbReference>
<accession>A0A225EFF4</accession>
<evidence type="ECO:0000313" key="1">
    <source>
        <dbReference type="EMBL" id="OWK47085.1"/>
    </source>
</evidence>
<organism evidence="1 2">
    <name type="scientific">Fimbriiglobus ruber</name>
    <dbReference type="NCBI Taxonomy" id="1908690"/>
    <lineage>
        <taxon>Bacteria</taxon>
        <taxon>Pseudomonadati</taxon>
        <taxon>Planctomycetota</taxon>
        <taxon>Planctomycetia</taxon>
        <taxon>Gemmatales</taxon>
        <taxon>Gemmataceae</taxon>
        <taxon>Fimbriiglobus</taxon>
    </lineage>
</organism>
<dbReference type="EMBL" id="NIDE01000001">
    <property type="protein sequence ID" value="OWK47085.1"/>
    <property type="molecule type" value="Genomic_DNA"/>
</dbReference>
<gene>
    <name evidence="1" type="ORF">FRUB_00784</name>
</gene>
<evidence type="ECO:0000313" key="2">
    <source>
        <dbReference type="Proteomes" id="UP000214646"/>
    </source>
</evidence>
<reference evidence="2" key="1">
    <citation type="submission" date="2017-06" db="EMBL/GenBank/DDBJ databases">
        <title>Genome analysis of Fimbriiglobus ruber SP5, the first member of the order Planctomycetales with confirmed chitinolytic capability.</title>
        <authorList>
            <person name="Ravin N.V."/>
            <person name="Rakitin A.L."/>
            <person name="Ivanova A.A."/>
            <person name="Beletsky A.V."/>
            <person name="Kulichevskaya I.S."/>
            <person name="Mardanov A.V."/>
            <person name="Dedysh S.N."/>
        </authorList>
    </citation>
    <scope>NUCLEOTIDE SEQUENCE [LARGE SCALE GENOMIC DNA]</scope>
    <source>
        <strain evidence="2">SP5</strain>
    </source>
</reference>
<comment type="caution">
    <text evidence="1">The sequence shown here is derived from an EMBL/GenBank/DDBJ whole genome shotgun (WGS) entry which is preliminary data.</text>
</comment>
<name>A0A225EFF4_9BACT</name>
<proteinExistence type="predicted"/>
<sequence length="42" mass="4377">MGGISDVRQDVQVSPLVNHVLAYARPTGSSSGVPVDEPKLSL</sequence>
<protein>
    <submittedName>
        <fullName evidence="1">Uncharacterized protein</fullName>
    </submittedName>
</protein>